<dbReference type="GO" id="GO:0016791">
    <property type="term" value="F:phosphatase activity"/>
    <property type="evidence" value="ECO:0007669"/>
    <property type="project" value="TreeGrafter"/>
</dbReference>
<evidence type="ECO:0000313" key="3">
    <source>
        <dbReference type="EMBL" id="AGB40059.1"/>
    </source>
</evidence>
<keyword evidence="1" id="KW-0378">Hydrolase</keyword>
<evidence type="ECO:0000259" key="2">
    <source>
        <dbReference type="SMART" id="SM00331"/>
    </source>
</evidence>
<dbReference type="HOGENOM" id="CLU_703441_0_0_9"/>
<dbReference type="PANTHER" id="PTHR43156">
    <property type="entry name" value="STAGE II SPORULATION PROTEIN E-RELATED"/>
    <property type="match status" value="1"/>
</dbReference>
<protein>
    <submittedName>
        <fullName evidence="3">Stage II sporulation protein E (SpoIIE)</fullName>
    </submittedName>
</protein>
<dbReference type="PANTHER" id="PTHR43156:SF2">
    <property type="entry name" value="STAGE II SPORULATION PROTEIN E"/>
    <property type="match status" value="1"/>
</dbReference>
<organism evidence="3 4">
    <name type="scientific">Halobacteroides halobius (strain ATCC 35273 / DSM 5150 / MD-1)</name>
    <dbReference type="NCBI Taxonomy" id="748449"/>
    <lineage>
        <taxon>Bacteria</taxon>
        <taxon>Bacillati</taxon>
        <taxon>Bacillota</taxon>
        <taxon>Clostridia</taxon>
        <taxon>Halanaerobiales</taxon>
        <taxon>Halobacteroidaceae</taxon>
        <taxon>Halobacteroides</taxon>
    </lineage>
</organism>
<gene>
    <name evidence="3" type="ordered locus">Halha_0033</name>
</gene>
<reference evidence="4" key="1">
    <citation type="submission" date="2012-02" db="EMBL/GenBank/DDBJ databases">
        <title>The complete genome of Halobacteroides halobius DSM 5150.</title>
        <authorList>
            <person name="Lucas S."/>
            <person name="Copeland A."/>
            <person name="Lapidus A."/>
            <person name="Glavina del Rio T."/>
            <person name="Dalin E."/>
            <person name="Tice H."/>
            <person name="Bruce D."/>
            <person name="Goodwin L."/>
            <person name="Pitluck S."/>
            <person name="Peters L."/>
            <person name="Mikhailova N."/>
            <person name="Gu W."/>
            <person name="Kyrpides N."/>
            <person name="Mavromatis K."/>
            <person name="Ivanova N."/>
            <person name="Brettin T."/>
            <person name="Detter J.C."/>
            <person name="Han C."/>
            <person name="Larimer F."/>
            <person name="Land M."/>
            <person name="Hauser L."/>
            <person name="Markowitz V."/>
            <person name="Cheng J.-F."/>
            <person name="Hugenholtz P."/>
            <person name="Woyke T."/>
            <person name="Wu D."/>
            <person name="Tindall B."/>
            <person name="Pomrenke H."/>
            <person name="Brambilla E."/>
            <person name="Klenk H.-P."/>
            <person name="Eisen J.A."/>
        </authorList>
    </citation>
    <scope>NUCLEOTIDE SEQUENCE [LARGE SCALE GENOMIC DNA]</scope>
    <source>
        <strain evidence="4">ATCC 35273 / DSM 5150 / MD-1</strain>
    </source>
</reference>
<dbReference type="InterPro" id="IPR052016">
    <property type="entry name" value="Bact_Sigma-Reg"/>
</dbReference>
<dbReference type="STRING" id="748449.Halha_0033"/>
<dbReference type="EMBL" id="CP003359">
    <property type="protein sequence ID" value="AGB40059.1"/>
    <property type="molecule type" value="Genomic_DNA"/>
</dbReference>
<dbReference type="eggNOG" id="COG2208">
    <property type="taxonomic scope" value="Bacteria"/>
</dbReference>
<dbReference type="Gene3D" id="3.60.40.10">
    <property type="entry name" value="PPM-type phosphatase domain"/>
    <property type="match status" value="1"/>
</dbReference>
<dbReference type="KEGG" id="hhl:Halha_0033"/>
<dbReference type="Pfam" id="PF07228">
    <property type="entry name" value="SpoIIE"/>
    <property type="match status" value="1"/>
</dbReference>
<feature type="domain" description="PPM-type phosphatase" evidence="2">
    <location>
        <begin position="2"/>
        <end position="217"/>
    </location>
</feature>
<sequence>MHVETSAAHVSKHGEELCGDNVQVVGNEDAKIIVLSDGLGSGVKANILSTLTTKIASGLLEKGIPIEEVVETITQTLPVCQERQLAYSTLSVLKVFNDGRCYLVEIDNPSSFLINKQGQITKLEMNERQVGDKEIKEAHFKLKEDEMIMLVSDGVVHAGIGGLLNFGLGWDGVAKHLEDYIKKYESSNKIAQKLVELCEAYYCMEPGDDTTAVVVKFRSQRKITLFTGPPKEKETDKEVVDKLVSSDSKKVICGGTTAQIVARELDRELEVELSYHDQEVPPISKMEGMDLVTEGLLTLSKCLERLKEADCQEDLPVKEDGATKLARLLLKSDQVKLLVGQAVNSAHQSLKLPQEMAIRKQIIEKLVKSLERQGKEIQINWF</sequence>
<keyword evidence="4" id="KW-1185">Reference proteome</keyword>
<dbReference type="RefSeq" id="WP_015325787.1">
    <property type="nucleotide sequence ID" value="NC_019978.1"/>
</dbReference>
<evidence type="ECO:0000313" key="4">
    <source>
        <dbReference type="Proteomes" id="UP000010880"/>
    </source>
</evidence>
<proteinExistence type="predicted"/>
<evidence type="ECO:0000256" key="1">
    <source>
        <dbReference type="ARBA" id="ARBA00022801"/>
    </source>
</evidence>
<name>L0K6R5_HALHC</name>
<dbReference type="Proteomes" id="UP000010880">
    <property type="component" value="Chromosome"/>
</dbReference>
<dbReference type="InterPro" id="IPR036457">
    <property type="entry name" value="PPM-type-like_dom_sf"/>
</dbReference>
<dbReference type="SMART" id="SM00331">
    <property type="entry name" value="PP2C_SIG"/>
    <property type="match status" value="1"/>
</dbReference>
<dbReference type="AlphaFoldDB" id="L0K6R5"/>
<dbReference type="InterPro" id="IPR001932">
    <property type="entry name" value="PPM-type_phosphatase-like_dom"/>
</dbReference>
<accession>L0K6R5</accession>
<dbReference type="OrthoDB" id="1090916at2"/>
<dbReference type="PATRIC" id="fig|748449.3.peg.21"/>
<dbReference type="SUPFAM" id="SSF81606">
    <property type="entry name" value="PP2C-like"/>
    <property type="match status" value="1"/>
</dbReference>